<comment type="caution">
    <text evidence="1">The sequence shown here is derived from an EMBL/GenBank/DDBJ whole genome shotgun (WGS) entry which is preliminary data.</text>
</comment>
<dbReference type="EMBL" id="JACGWK010000011">
    <property type="protein sequence ID" value="KAL0327809.1"/>
    <property type="molecule type" value="Genomic_DNA"/>
</dbReference>
<gene>
    <name evidence="1" type="ORF">Sangu_1858900</name>
</gene>
<organism evidence="1">
    <name type="scientific">Sesamum angustifolium</name>
    <dbReference type="NCBI Taxonomy" id="2727405"/>
    <lineage>
        <taxon>Eukaryota</taxon>
        <taxon>Viridiplantae</taxon>
        <taxon>Streptophyta</taxon>
        <taxon>Embryophyta</taxon>
        <taxon>Tracheophyta</taxon>
        <taxon>Spermatophyta</taxon>
        <taxon>Magnoliopsida</taxon>
        <taxon>eudicotyledons</taxon>
        <taxon>Gunneridae</taxon>
        <taxon>Pentapetalae</taxon>
        <taxon>asterids</taxon>
        <taxon>lamiids</taxon>
        <taxon>Lamiales</taxon>
        <taxon>Pedaliaceae</taxon>
        <taxon>Sesamum</taxon>
    </lineage>
</organism>
<protein>
    <submittedName>
        <fullName evidence="1">Secreted RxLR effector protein</fullName>
    </submittedName>
</protein>
<reference evidence="1" key="1">
    <citation type="submission" date="2020-06" db="EMBL/GenBank/DDBJ databases">
        <authorList>
            <person name="Li T."/>
            <person name="Hu X."/>
            <person name="Zhang T."/>
            <person name="Song X."/>
            <person name="Zhang H."/>
            <person name="Dai N."/>
            <person name="Sheng W."/>
            <person name="Hou X."/>
            <person name="Wei L."/>
        </authorList>
    </citation>
    <scope>NUCLEOTIDE SEQUENCE</scope>
    <source>
        <strain evidence="1">G01</strain>
        <tissue evidence="1">Leaf</tissue>
    </source>
</reference>
<dbReference type="CDD" id="cd09272">
    <property type="entry name" value="RNase_HI_RT_Ty1"/>
    <property type="match status" value="1"/>
</dbReference>
<dbReference type="PANTHER" id="PTHR11439:SF470">
    <property type="entry name" value="CYSTEINE-RICH RLK (RECEPTOR-LIKE PROTEIN KINASE) 8"/>
    <property type="match status" value="1"/>
</dbReference>
<dbReference type="PANTHER" id="PTHR11439">
    <property type="entry name" value="GAG-POL-RELATED RETROTRANSPOSON"/>
    <property type="match status" value="1"/>
</dbReference>
<accession>A0AAW2M8R3</accession>
<evidence type="ECO:0000313" key="1">
    <source>
        <dbReference type="EMBL" id="KAL0327809.1"/>
    </source>
</evidence>
<sequence length="231" mass="25977">MFLNEMKHKRRCLITSPSINQIATVKKFLDSTFTIKDLEPAKSFLGSFHITAYCDVDWAGCVDSRDSLTGYCVFLGQALVSWKIKKQPTIARSTAEAEYHNLGASTCELRWISYLLQDLCILISQPIPLYCNNQATVHIVANPVFHKRMKYLEIDCHLVRDQCKAEFVLPSHISGSSQLADMFTKLLPHAMFTSFLSKLGLVAFPEAHLEGGMKRVSIFSNSSRVEPGLNN</sequence>
<dbReference type="AlphaFoldDB" id="A0AAW2M8R3"/>
<proteinExistence type="predicted"/>
<reference evidence="1" key="2">
    <citation type="journal article" date="2024" name="Plant">
        <title>Genomic evolution and insights into agronomic trait innovations of Sesamum species.</title>
        <authorList>
            <person name="Miao H."/>
            <person name="Wang L."/>
            <person name="Qu L."/>
            <person name="Liu H."/>
            <person name="Sun Y."/>
            <person name="Le M."/>
            <person name="Wang Q."/>
            <person name="Wei S."/>
            <person name="Zheng Y."/>
            <person name="Lin W."/>
            <person name="Duan Y."/>
            <person name="Cao H."/>
            <person name="Xiong S."/>
            <person name="Wang X."/>
            <person name="Wei L."/>
            <person name="Li C."/>
            <person name="Ma Q."/>
            <person name="Ju M."/>
            <person name="Zhao R."/>
            <person name="Li G."/>
            <person name="Mu C."/>
            <person name="Tian Q."/>
            <person name="Mei H."/>
            <person name="Zhang T."/>
            <person name="Gao T."/>
            <person name="Zhang H."/>
        </authorList>
    </citation>
    <scope>NUCLEOTIDE SEQUENCE</scope>
    <source>
        <strain evidence="1">G01</strain>
    </source>
</reference>
<name>A0AAW2M8R3_9LAMI</name>